<protein>
    <recommendedName>
        <fullName evidence="4">dolichyl-phosphate-mannose--protein mannosyltransferase</fullName>
        <ecNumber evidence="4">2.4.1.109</ecNumber>
    </recommendedName>
</protein>
<evidence type="ECO:0000256" key="9">
    <source>
        <dbReference type="ARBA" id="ARBA00022824"/>
    </source>
</evidence>
<dbReference type="InterPro" id="IPR036300">
    <property type="entry name" value="MIR_dom_sf"/>
</dbReference>
<dbReference type="EC" id="2.4.1.109" evidence="4"/>
<evidence type="ECO:0000313" key="17">
    <source>
        <dbReference type="EMBL" id="TPX70485.1"/>
    </source>
</evidence>
<keyword evidence="18" id="KW-1185">Reference proteome</keyword>
<comment type="catalytic activity">
    <reaction evidence="12">
        <text>a di-trans,poly-cis-dolichyl beta-D-mannosyl phosphate + L-threonyl-[protein] = 3-O-(alpha-D-mannosyl)-L-threonyl-[protein] + a di-trans,poly-cis-dolichyl phosphate + H(+)</text>
        <dbReference type="Rhea" id="RHEA:53396"/>
        <dbReference type="Rhea" id="RHEA-COMP:11060"/>
        <dbReference type="Rhea" id="RHEA-COMP:13547"/>
        <dbReference type="Rhea" id="RHEA-COMP:19498"/>
        <dbReference type="Rhea" id="RHEA-COMP:19501"/>
        <dbReference type="ChEBI" id="CHEBI:15378"/>
        <dbReference type="ChEBI" id="CHEBI:30013"/>
        <dbReference type="ChEBI" id="CHEBI:57683"/>
        <dbReference type="ChEBI" id="CHEBI:58211"/>
        <dbReference type="ChEBI" id="CHEBI:137323"/>
        <dbReference type="EC" id="2.4.1.109"/>
    </reaction>
</comment>
<sequence length="1112" mass="125273">MPGAPISYAQVLNTTATVSGSTSDYGTGWVIESYEWSNLDNATWITSILFKIYFTFSLIRPLKTHYKKAVIWVIITAAIVINFAASICGIVFLDCLVFSADSSRCSVQLHVGFTLDGLAFLSGYVLLFYRKYYVVPSKLGRTGLVDLVVMLICMSFSLALNIPCVYGDMSVCFGQDMFQAVAAGLSFLYFDMFYMIQISQYNIDRRRRNEALELSYATGGMAAVYIFGSVSYKTWGGNFYTNMLWNVGWCLWPVFAIKSVMSRKFVKLLLQNTGEKEATKRESLGDFLPQKGPSLIKADSTFSLSTIKSITFAVKGKDPVVSGTGDSLQDLTSPSRPAIRPSSMYQREPRNSKVKKQGSLQQIADPQQSAHAPTSISDRVHPHGTKGQTDFLPFAEVDSQLKGKRDAAKLPTPSMFILAAFTVLSLFTRLYKIGAAKAVVWDEAHFGKFAGYYNTRSWYTDLHPPLGKAMLGGFGNFFGWDGKFDFGSGAEYPPEVPYTAMRACCAILASFTVPLAYLTGVELNLSPDAAVFLGVMALTDIATLVLSRFILLDPLLLFFTSLSIYSLVKFRTFQKTSPLSREWVLWLAATGFSIGACMRDANYPKNRCRKPYIIELESIILLTKQLDSTTPLIQKSYILHWIYRIAFLIILPISIYLIAFQIHFGVLTHSGPGDSKMGSLFQYHLAGSDIQTSPLEVAYGSVVQIRFHGPGGSLLHSHPFNYPNGSQEQQATLYSFRRDENNQFQILKVEPAKTSVREKQIVKNGDLIRLAHKLTGKNMRSNDFPSATSKNFREVSFGGSEDVKDTLDVWRVVIVDDLGGLSRGPLRTLTTRFRLQHVDSGCFLLSNHLVHLDKDWGFGQQEVACSKERITWANSRSTLWNIEEHWNDELPPGKRSDYPWSFFGSFMDDNHDKILGNSMLVPNSLEKNRSPIESEPWEWPTMHASLHIGGSGVNYLVLGHPLVWLGVTVALILYLVTGGVYLFRWYTGTGANDWSESASLDDFWFMFKVGIVGWIINFIPYILMPRVTYIHHYLPAIQFGIILFAFILDHLLDRMIAYSPRQMQKMQLLKRTVFWALIVVDLAMFYYFKDFAFGAERLSDYKSRQWMAAWKI</sequence>
<dbReference type="SUPFAM" id="SSF82109">
    <property type="entry name" value="MIR domain"/>
    <property type="match status" value="1"/>
</dbReference>
<comment type="caution">
    <text evidence="17">The sequence shown here is derived from an EMBL/GenBank/DDBJ whole genome shotgun (WGS) entry which is preliminary data.</text>
</comment>
<dbReference type="PANTHER" id="PTHR10050">
    <property type="entry name" value="DOLICHYL-PHOSPHATE-MANNOSE--PROTEIN MANNOSYLTRANSFERASE"/>
    <property type="match status" value="1"/>
</dbReference>
<dbReference type="Pfam" id="PF16192">
    <property type="entry name" value="PMT_4TMC"/>
    <property type="match status" value="1"/>
</dbReference>
<dbReference type="AlphaFoldDB" id="A0A507F490"/>
<keyword evidence="8" id="KW-0677">Repeat</keyword>
<evidence type="ECO:0000256" key="12">
    <source>
        <dbReference type="ARBA" id="ARBA00045085"/>
    </source>
</evidence>
<evidence type="ECO:0000256" key="14">
    <source>
        <dbReference type="SAM" id="MobiDB-lite"/>
    </source>
</evidence>
<feature type="transmembrane region" description="Helical" evidence="15">
    <location>
        <begin position="214"/>
        <end position="232"/>
    </location>
</feature>
<feature type="transmembrane region" description="Helical" evidence="15">
    <location>
        <begin position="641"/>
        <end position="660"/>
    </location>
</feature>
<evidence type="ECO:0000256" key="5">
    <source>
        <dbReference type="ARBA" id="ARBA00022676"/>
    </source>
</evidence>
<dbReference type="Proteomes" id="UP000320333">
    <property type="component" value="Unassembled WGS sequence"/>
</dbReference>
<feature type="transmembrane region" description="Helical" evidence="15">
    <location>
        <begin position="1003"/>
        <end position="1023"/>
    </location>
</feature>
<dbReference type="InterPro" id="IPR016093">
    <property type="entry name" value="MIR_motif"/>
</dbReference>
<dbReference type="PANTHER" id="PTHR10050:SF46">
    <property type="entry name" value="PROTEIN O-MANNOSYL-TRANSFERASE 2"/>
    <property type="match status" value="1"/>
</dbReference>
<dbReference type="STRING" id="246404.A0A507F490"/>
<feature type="transmembrane region" description="Helical" evidence="15">
    <location>
        <begin position="244"/>
        <end position="261"/>
    </location>
</feature>
<feature type="transmembrane region" description="Helical" evidence="15">
    <location>
        <begin position="71"/>
        <end position="93"/>
    </location>
</feature>
<dbReference type="Gene3D" id="2.80.10.50">
    <property type="match status" value="1"/>
</dbReference>
<name>A0A507F490_9FUNG</name>
<dbReference type="Pfam" id="PF02366">
    <property type="entry name" value="PMT"/>
    <property type="match status" value="1"/>
</dbReference>
<dbReference type="InterPro" id="IPR032421">
    <property type="entry name" value="PMT_4TMC"/>
</dbReference>
<evidence type="ECO:0000313" key="18">
    <source>
        <dbReference type="Proteomes" id="UP000320333"/>
    </source>
</evidence>
<keyword evidence="10 15" id="KW-1133">Transmembrane helix</keyword>
<evidence type="ECO:0000256" key="15">
    <source>
        <dbReference type="SAM" id="Phobius"/>
    </source>
</evidence>
<keyword evidence="7 15" id="KW-0812">Transmembrane</keyword>
<feature type="transmembrane region" description="Helical" evidence="15">
    <location>
        <begin position="144"/>
        <end position="162"/>
    </location>
</feature>
<evidence type="ECO:0000256" key="8">
    <source>
        <dbReference type="ARBA" id="ARBA00022737"/>
    </source>
</evidence>
<gene>
    <name evidence="17" type="ORF">CcCBS67573_g06531</name>
</gene>
<feature type="region of interest" description="Disordered" evidence="14">
    <location>
        <begin position="322"/>
        <end position="388"/>
    </location>
</feature>
<reference evidence="17 18" key="1">
    <citation type="journal article" date="2019" name="Sci. Rep.">
        <title>Comparative genomics of chytrid fungi reveal insights into the obligate biotrophic and pathogenic lifestyle of Synchytrium endobioticum.</title>
        <authorList>
            <person name="van de Vossenberg B.T.L.H."/>
            <person name="Warris S."/>
            <person name="Nguyen H.D.T."/>
            <person name="van Gent-Pelzer M.P.E."/>
            <person name="Joly D.L."/>
            <person name="van de Geest H.C."/>
            <person name="Bonants P.J.M."/>
            <person name="Smith D.S."/>
            <person name="Levesque C.A."/>
            <person name="van der Lee T.A.J."/>
        </authorList>
    </citation>
    <scope>NUCLEOTIDE SEQUENCE [LARGE SCALE GENOMIC DNA]</scope>
    <source>
        <strain evidence="17 18">CBS 675.73</strain>
    </source>
</reference>
<evidence type="ECO:0000256" key="11">
    <source>
        <dbReference type="ARBA" id="ARBA00023136"/>
    </source>
</evidence>
<evidence type="ECO:0000259" key="16">
    <source>
        <dbReference type="PROSITE" id="PS50919"/>
    </source>
</evidence>
<dbReference type="UniPathway" id="UPA00378"/>
<feature type="transmembrane region" description="Helical" evidence="15">
    <location>
        <begin position="500"/>
        <end position="518"/>
    </location>
</feature>
<feature type="transmembrane region" description="Helical" evidence="15">
    <location>
        <begin position="113"/>
        <end position="132"/>
    </location>
</feature>
<evidence type="ECO:0000256" key="4">
    <source>
        <dbReference type="ARBA" id="ARBA00012839"/>
    </source>
</evidence>
<feature type="domain" description="MIR" evidence="16">
    <location>
        <begin position="759"/>
        <end position="815"/>
    </location>
</feature>
<feature type="transmembrane region" description="Helical" evidence="15">
    <location>
        <begin position="1029"/>
        <end position="1048"/>
    </location>
</feature>
<evidence type="ECO:0000256" key="10">
    <source>
        <dbReference type="ARBA" id="ARBA00022989"/>
    </source>
</evidence>
<feature type="transmembrane region" description="Helical" evidence="15">
    <location>
        <begin position="177"/>
        <end position="194"/>
    </location>
</feature>
<comment type="subcellular location">
    <subcellularLocation>
        <location evidence="1">Endoplasmic reticulum membrane</location>
        <topology evidence="1">Multi-pass membrane protein</topology>
    </subcellularLocation>
</comment>
<keyword evidence="5 17" id="KW-0328">Glycosyltransferase</keyword>
<dbReference type="PROSITE" id="PS50919">
    <property type="entry name" value="MIR"/>
    <property type="match status" value="3"/>
</dbReference>
<dbReference type="InterPro" id="IPR027005">
    <property type="entry name" value="PMT-like"/>
</dbReference>
<evidence type="ECO:0000256" key="3">
    <source>
        <dbReference type="ARBA" id="ARBA00007222"/>
    </source>
</evidence>
<feature type="transmembrane region" description="Helical" evidence="15">
    <location>
        <begin position="1068"/>
        <end position="1088"/>
    </location>
</feature>
<feature type="compositionally biased region" description="Polar residues" evidence="14">
    <location>
        <begin position="324"/>
        <end position="335"/>
    </location>
</feature>
<evidence type="ECO:0000256" key="13">
    <source>
        <dbReference type="ARBA" id="ARBA00045102"/>
    </source>
</evidence>
<evidence type="ECO:0000256" key="6">
    <source>
        <dbReference type="ARBA" id="ARBA00022679"/>
    </source>
</evidence>
<dbReference type="EMBL" id="QEAP01000284">
    <property type="protein sequence ID" value="TPX70485.1"/>
    <property type="molecule type" value="Genomic_DNA"/>
</dbReference>
<keyword evidence="11 15" id="KW-0472">Membrane</keyword>
<feature type="domain" description="MIR" evidence="16">
    <location>
        <begin position="823"/>
        <end position="885"/>
    </location>
</feature>
<comment type="catalytic activity">
    <reaction evidence="13">
        <text>a di-trans,poly-cis-dolichyl beta-D-mannosyl phosphate + L-seryl-[protein] = 3-O-(alpha-D-mannosyl)-L-seryl-[protein] + a di-trans,poly-cis-dolichyl phosphate + H(+)</text>
        <dbReference type="Rhea" id="RHEA:17377"/>
        <dbReference type="Rhea" id="RHEA-COMP:9863"/>
        <dbReference type="Rhea" id="RHEA-COMP:13546"/>
        <dbReference type="Rhea" id="RHEA-COMP:19498"/>
        <dbReference type="Rhea" id="RHEA-COMP:19501"/>
        <dbReference type="ChEBI" id="CHEBI:15378"/>
        <dbReference type="ChEBI" id="CHEBI:29999"/>
        <dbReference type="ChEBI" id="CHEBI:57683"/>
        <dbReference type="ChEBI" id="CHEBI:58211"/>
        <dbReference type="ChEBI" id="CHEBI:137321"/>
        <dbReference type="EC" id="2.4.1.109"/>
    </reaction>
</comment>
<dbReference type="OrthoDB" id="292747at2759"/>
<feature type="transmembrane region" description="Helical" evidence="15">
    <location>
        <begin position="42"/>
        <end position="59"/>
    </location>
</feature>
<evidence type="ECO:0000256" key="1">
    <source>
        <dbReference type="ARBA" id="ARBA00004477"/>
    </source>
</evidence>
<feature type="compositionally biased region" description="Polar residues" evidence="14">
    <location>
        <begin position="358"/>
        <end position="377"/>
    </location>
</feature>
<organism evidence="17 18">
    <name type="scientific">Chytriomyces confervae</name>
    <dbReference type="NCBI Taxonomy" id="246404"/>
    <lineage>
        <taxon>Eukaryota</taxon>
        <taxon>Fungi</taxon>
        <taxon>Fungi incertae sedis</taxon>
        <taxon>Chytridiomycota</taxon>
        <taxon>Chytridiomycota incertae sedis</taxon>
        <taxon>Chytridiomycetes</taxon>
        <taxon>Chytridiales</taxon>
        <taxon>Chytriomycetaceae</taxon>
        <taxon>Chytriomyces</taxon>
    </lineage>
</organism>
<evidence type="ECO:0000256" key="2">
    <source>
        <dbReference type="ARBA" id="ARBA00004922"/>
    </source>
</evidence>
<feature type="transmembrane region" description="Helical" evidence="15">
    <location>
        <begin position="962"/>
        <end position="983"/>
    </location>
</feature>
<evidence type="ECO:0000256" key="7">
    <source>
        <dbReference type="ARBA" id="ARBA00022692"/>
    </source>
</evidence>
<comment type="pathway">
    <text evidence="2">Protein modification; protein glycosylation.</text>
</comment>
<proteinExistence type="inferred from homology"/>
<dbReference type="Pfam" id="PF02815">
    <property type="entry name" value="MIR"/>
    <property type="match status" value="1"/>
</dbReference>
<accession>A0A507F490</accession>
<dbReference type="GO" id="GO:0004169">
    <property type="term" value="F:dolichyl-phosphate-mannose-protein mannosyltransferase activity"/>
    <property type="evidence" value="ECO:0007669"/>
    <property type="project" value="UniProtKB-EC"/>
</dbReference>
<keyword evidence="9" id="KW-0256">Endoplasmic reticulum</keyword>
<comment type="similarity">
    <text evidence="3">Belongs to the glycosyltransferase 39 family.</text>
</comment>
<dbReference type="GO" id="GO:0005789">
    <property type="term" value="C:endoplasmic reticulum membrane"/>
    <property type="evidence" value="ECO:0007669"/>
    <property type="project" value="UniProtKB-SubCell"/>
</dbReference>
<dbReference type="SMART" id="SM00472">
    <property type="entry name" value="MIR"/>
    <property type="match status" value="3"/>
</dbReference>
<dbReference type="InterPro" id="IPR003342">
    <property type="entry name" value="ArnT-like_N"/>
</dbReference>
<keyword evidence="6 17" id="KW-0808">Transferase</keyword>
<feature type="domain" description="MIR" evidence="16">
    <location>
        <begin position="694"/>
        <end position="749"/>
    </location>
</feature>